<dbReference type="OrthoDB" id="8347407at2"/>
<evidence type="ECO:0000313" key="2">
    <source>
        <dbReference type="EMBL" id="RTR17280.1"/>
    </source>
</evidence>
<gene>
    <name evidence="2" type="ORF">EJ903_18655</name>
</gene>
<accession>A0A3S0HVD5</accession>
<organism evidence="2 3">
    <name type="scientific">Azospirillum griseum</name>
    <dbReference type="NCBI Taxonomy" id="2496639"/>
    <lineage>
        <taxon>Bacteria</taxon>
        <taxon>Pseudomonadati</taxon>
        <taxon>Pseudomonadota</taxon>
        <taxon>Alphaproteobacteria</taxon>
        <taxon>Rhodospirillales</taxon>
        <taxon>Azospirillaceae</taxon>
        <taxon>Azospirillum</taxon>
    </lineage>
</organism>
<dbReference type="SMART" id="SM00855">
    <property type="entry name" value="PGAM"/>
    <property type="match status" value="1"/>
</dbReference>
<dbReference type="Proteomes" id="UP000277007">
    <property type="component" value="Unassembled WGS sequence"/>
</dbReference>
<proteinExistence type="predicted"/>
<keyword evidence="3" id="KW-1185">Reference proteome</keyword>
<reference evidence="2 3" key="1">
    <citation type="submission" date="2018-12" db="EMBL/GenBank/DDBJ databases">
        <authorList>
            <person name="Yang Y."/>
        </authorList>
    </citation>
    <scope>NUCLEOTIDE SEQUENCE [LARGE SCALE GENOMIC DNA]</scope>
    <source>
        <strain evidence="2 3">L-25-5w-1</strain>
    </source>
</reference>
<dbReference type="SUPFAM" id="SSF53254">
    <property type="entry name" value="Phosphoglycerate mutase-like"/>
    <property type="match status" value="1"/>
</dbReference>
<feature type="region of interest" description="Disordered" evidence="1">
    <location>
        <begin position="200"/>
        <end position="231"/>
    </location>
</feature>
<protein>
    <submittedName>
        <fullName evidence="2">Histidine phosphatase family protein</fullName>
    </submittedName>
</protein>
<comment type="caution">
    <text evidence="2">The sequence shown here is derived from an EMBL/GenBank/DDBJ whole genome shotgun (WGS) entry which is preliminary data.</text>
</comment>
<evidence type="ECO:0000313" key="3">
    <source>
        <dbReference type="Proteomes" id="UP000277007"/>
    </source>
</evidence>
<dbReference type="AlphaFoldDB" id="A0A3S0HVD5"/>
<dbReference type="PANTHER" id="PTHR48100:SF1">
    <property type="entry name" value="HISTIDINE PHOSPHATASE FAMILY PROTEIN-RELATED"/>
    <property type="match status" value="1"/>
</dbReference>
<dbReference type="EMBL" id="RXMA01000020">
    <property type="protein sequence ID" value="RTR17280.1"/>
    <property type="molecule type" value="Genomic_DNA"/>
</dbReference>
<evidence type="ECO:0000256" key="1">
    <source>
        <dbReference type="SAM" id="MobiDB-lite"/>
    </source>
</evidence>
<dbReference type="GO" id="GO:0016791">
    <property type="term" value="F:phosphatase activity"/>
    <property type="evidence" value="ECO:0007669"/>
    <property type="project" value="TreeGrafter"/>
</dbReference>
<dbReference type="Pfam" id="PF00300">
    <property type="entry name" value="His_Phos_1"/>
    <property type="match status" value="1"/>
</dbReference>
<feature type="region of interest" description="Disordered" evidence="1">
    <location>
        <begin position="68"/>
        <end position="88"/>
    </location>
</feature>
<name>A0A3S0HVD5_9PROT</name>
<dbReference type="Gene3D" id="3.40.50.1240">
    <property type="entry name" value="Phosphoglycerate mutase-like"/>
    <property type="match status" value="1"/>
</dbReference>
<feature type="compositionally biased region" description="Pro residues" evidence="1">
    <location>
        <begin position="222"/>
        <end position="231"/>
    </location>
</feature>
<dbReference type="InterPro" id="IPR013078">
    <property type="entry name" value="His_Pase_superF_clade-1"/>
</dbReference>
<dbReference type="GO" id="GO:0005737">
    <property type="term" value="C:cytoplasm"/>
    <property type="evidence" value="ECO:0007669"/>
    <property type="project" value="TreeGrafter"/>
</dbReference>
<dbReference type="CDD" id="cd07067">
    <property type="entry name" value="HP_PGM_like"/>
    <property type="match status" value="1"/>
</dbReference>
<dbReference type="PANTHER" id="PTHR48100">
    <property type="entry name" value="BROAD-SPECIFICITY PHOSPHATASE YOR283W-RELATED"/>
    <property type="match status" value="1"/>
</dbReference>
<dbReference type="InterPro" id="IPR029033">
    <property type="entry name" value="His_PPase_superfam"/>
</dbReference>
<sequence>MKRVTTEWVTTRWWLIRHAPVVNPAGVIIGSTDAAADTGDAATAQALAGALPTGALWLTSPLRRSRQTARALRPESIPPRAADGTEPDLAEQDLAEQDFGMWEGQTHDAIAAADPDAAARFWADPATNAPPGGESFSALSIRVAGALTRWTAAHAGRDLVAVVHGGPIRAAVALALDLSPAAALRLRVDHWSLTRIDHHAPTGGRADHGSWSVGCVNQRFAPPGPPRSSAG</sequence>
<dbReference type="InterPro" id="IPR050275">
    <property type="entry name" value="PGM_Phosphatase"/>
</dbReference>